<feature type="signal peptide" evidence="13">
    <location>
        <begin position="1"/>
        <end position="17"/>
    </location>
</feature>
<dbReference type="SMART" id="SM00034">
    <property type="entry name" value="CLECT"/>
    <property type="match status" value="1"/>
</dbReference>
<dbReference type="Proteomes" id="UP001314169">
    <property type="component" value="Chromosome 9"/>
</dbReference>
<dbReference type="Gene3D" id="2.10.25.10">
    <property type="entry name" value="Laminin"/>
    <property type="match status" value="3"/>
</dbReference>
<dbReference type="PANTHER" id="PTHR14789:SF4">
    <property type="entry name" value="ENDOSIALIN"/>
    <property type="match status" value="1"/>
</dbReference>
<feature type="compositionally biased region" description="Polar residues" evidence="11">
    <location>
        <begin position="696"/>
        <end position="710"/>
    </location>
</feature>
<dbReference type="EMBL" id="OY882866">
    <property type="protein sequence ID" value="CAK6449764.1"/>
    <property type="molecule type" value="Genomic_DNA"/>
</dbReference>
<evidence type="ECO:0000256" key="6">
    <source>
        <dbReference type="ARBA" id="ARBA00022734"/>
    </source>
</evidence>
<dbReference type="InterPro" id="IPR009030">
    <property type="entry name" value="Growth_fac_rcpt_cys_sf"/>
</dbReference>
<keyword evidence="7 12" id="KW-1133">Transmembrane helix</keyword>
<evidence type="ECO:0000256" key="4">
    <source>
        <dbReference type="ARBA" id="ARBA00022692"/>
    </source>
</evidence>
<feature type="region of interest" description="Disordered" evidence="11">
    <location>
        <begin position="650"/>
        <end position="746"/>
    </location>
</feature>
<keyword evidence="8 12" id="KW-0472">Membrane</keyword>
<keyword evidence="4 12" id="KW-0812">Transmembrane</keyword>
<accession>A0ABP0AGW6</accession>
<feature type="compositionally biased region" description="Pro residues" evidence="11">
    <location>
        <begin position="683"/>
        <end position="693"/>
    </location>
</feature>
<keyword evidence="6" id="KW-0430">Lectin</keyword>
<feature type="compositionally biased region" description="Low complexity" evidence="11">
    <location>
        <begin position="718"/>
        <end position="744"/>
    </location>
</feature>
<dbReference type="SUPFAM" id="SSF56436">
    <property type="entry name" value="C-type lectin-like"/>
    <property type="match status" value="1"/>
</dbReference>
<evidence type="ECO:0000313" key="16">
    <source>
        <dbReference type="Proteomes" id="UP001314169"/>
    </source>
</evidence>
<feature type="compositionally biased region" description="Low complexity" evidence="11">
    <location>
        <begin position="653"/>
        <end position="682"/>
    </location>
</feature>
<dbReference type="PROSITE" id="PS01187">
    <property type="entry name" value="EGF_CA"/>
    <property type="match status" value="1"/>
</dbReference>
<dbReference type="CDD" id="cd03600">
    <property type="entry name" value="CLECT_thrombomodulin_like"/>
    <property type="match status" value="1"/>
</dbReference>
<evidence type="ECO:0000256" key="2">
    <source>
        <dbReference type="ARBA" id="ARBA00022536"/>
    </source>
</evidence>
<keyword evidence="3" id="KW-0597">Phosphoprotein</keyword>
<evidence type="ECO:0000259" key="14">
    <source>
        <dbReference type="PROSITE" id="PS50041"/>
    </source>
</evidence>
<dbReference type="Gene3D" id="3.10.100.10">
    <property type="entry name" value="Mannose-Binding Protein A, subunit A"/>
    <property type="match status" value="1"/>
</dbReference>
<dbReference type="InterPro" id="IPR001881">
    <property type="entry name" value="EGF-like_Ca-bd_dom"/>
</dbReference>
<sequence>MLLRLLLAWAAAAPALGQAPWAPEPRAACSPDGCYALFPRRGTFLEAWRACRELGGDLATPRTPEEAQRLGSLVGAGPASGLLWIGLQRQARQCQPQRPLRGFTWTTGDQDTAFTNWAQPASGAPCRAQRCAALEAAGEHRWLEGSCTLAVDGYLCQFGFEGSCPALPEEAGQAGPAVYTTPFQLVSTELQWLPFGSVAAVPCRTGREASVLCVRQPGGGVSWSRAGPLCPGAGGCSPDNGGCEQECVEEADGLVSCRCSEGFRLAADGRGCEDPCAQAPCEQQCEPAGPLGYSCHCRLGFRPAEDEPHRCLDTDECQIAGVCQQMCVNYVGGFECYCSEGHELEADGISCSPAGGAGARASQGLGEQLLEDGEDAEDEDDGGEAWEDFDDGWTDMPGVPWMGATRPPDFGLAYGPRFPEDREPQMLYLDPTWPPPLGAPRAPHHSSVLSVTRPVVVSATRPTLPSAHQPSIISATRPPLAPAPGHPRVPAMHPALRPDHPFPVISVNYPDLPSVRQPPVTPAPSPARPPAPQHPRVPAMHPALQPDQRFPKISVNYPDLPSVRQPPVNPASSPAWLPAPQPPAISAQHPELPTAPQSPMFPDAQVAGSQATTHWPGIPAGHTPLATAPSAHQSPVTADVPALRARATHLPRTSALQPSLSTTSSSPSDPARRVPVPAAAQPPGLPTPLPPQSPTNRSAPSSPAHTSSKAPQVPRAGASPPTLTPMPSATPAAAPTALGEASPAGRSRRDDRWLLVALLVPTCVFLVVLLALGIVYCTRCGPHAPNKHITDCYRWVTHSGSKGPPEPTPHRGSLTGVQTCRTSV</sequence>
<reference evidence="15" key="1">
    <citation type="submission" date="2023-12" db="EMBL/GenBank/DDBJ databases">
        <authorList>
            <person name="Brown T."/>
        </authorList>
    </citation>
    <scope>NUCLEOTIDE SEQUENCE</scope>
</reference>
<dbReference type="SMART" id="SM00179">
    <property type="entry name" value="EGF_CA"/>
    <property type="match status" value="2"/>
</dbReference>
<evidence type="ECO:0000256" key="5">
    <source>
        <dbReference type="ARBA" id="ARBA00022729"/>
    </source>
</evidence>
<keyword evidence="5 13" id="KW-0732">Signal</keyword>
<dbReference type="InterPro" id="IPR001304">
    <property type="entry name" value="C-type_lectin-like"/>
</dbReference>
<evidence type="ECO:0000256" key="12">
    <source>
        <dbReference type="SAM" id="Phobius"/>
    </source>
</evidence>
<keyword evidence="16" id="KW-1185">Reference proteome</keyword>
<keyword evidence="10" id="KW-0325">Glycoprotein</keyword>
<dbReference type="CDD" id="cd00054">
    <property type="entry name" value="EGF_CA"/>
    <property type="match status" value="1"/>
</dbReference>
<dbReference type="Pfam" id="PF14670">
    <property type="entry name" value="FXa_inhibition"/>
    <property type="match status" value="1"/>
</dbReference>
<evidence type="ECO:0000256" key="11">
    <source>
        <dbReference type="SAM" id="MobiDB-lite"/>
    </source>
</evidence>
<evidence type="ECO:0000313" key="15">
    <source>
        <dbReference type="EMBL" id="CAK6449764.1"/>
    </source>
</evidence>
<proteinExistence type="predicted"/>
<feature type="transmembrane region" description="Helical" evidence="12">
    <location>
        <begin position="753"/>
        <end position="777"/>
    </location>
</feature>
<feature type="chain" id="PRO_5047515346" description="C-type lectin domain-containing protein" evidence="13">
    <location>
        <begin position="18"/>
        <end position="824"/>
    </location>
</feature>
<evidence type="ECO:0000256" key="10">
    <source>
        <dbReference type="ARBA" id="ARBA00023180"/>
    </source>
</evidence>
<feature type="region of interest" description="Disordered" evidence="11">
    <location>
        <begin position="513"/>
        <end position="637"/>
    </location>
</feature>
<dbReference type="PANTHER" id="PTHR14789">
    <property type="entry name" value="CHONDROLECTIN VARIANT CHODLFDELTAE"/>
    <property type="match status" value="1"/>
</dbReference>
<dbReference type="InterPro" id="IPR051505">
    <property type="entry name" value="C-type_lectin_domain"/>
</dbReference>
<dbReference type="SUPFAM" id="SSF57184">
    <property type="entry name" value="Growth factor receptor domain"/>
    <property type="match status" value="1"/>
</dbReference>
<dbReference type="Pfam" id="PF00059">
    <property type="entry name" value="Lectin_C"/>
    <property type="match status" value="1"/>
</dbReference>
<feature type="domain" description="C-type lectin" evidence="14">
    <location>
        <begin position="34"/>
        <end position="147"/>
    </location>
</feature>
<dbReference type="PROSITE" id="PS50041">
    <property type="entry name" value="C_TYPE_LECTIN_2"/>
    <property type="match status" value="1"/>
</dbReference>
<feature type="region of interest" description="Disordered" evidence="11">
    <location>
        <begin position="372"/>
        <end position="391"/>
    </location>
</feature>
<evidence type="ECO:0000256" key="13">
    <source>
        <dbReference type="SAM" id="SignalP"/>
    </source>
</evidence>
<gene>
    <name evidence="15" type="ORF">MPIPNATIZW_LOCUS18070</name>
</gene>
<evidence type="ECO:0000256" key="1">
    <source>
        <dbReference type="ARBA" id="ARBA00004479"/>
    </source>
</evidence>
<dbReference type="InterPro" id="IPR016186">
    <property type="entry name" value="C-type_lectin-like/link_sf"/>
</dbReference>
<dbReference type="SMART" id="SM00181">
    <property type="entry name" value="EGF"/>
    <property type="match status" value="3"/>
</dbReference>
<name>A0ABP0AGW6_PIPNA</name>
<keyword evidence="9" id="KW-1015">Disulfide bond</keyword>
<dbReference type="InterPro" id="IPR018097">
    <property type="entry name" value="EGF_Ca-bd_CS"/>
</dbReference>
<organism evidence="15 16">
    <name type="scientific">Pipistrellus nathusii</name>
    <name type="common">Nathusius' pipistrelle</name>
    <dbReference type="NCBI Taxonomy" id="59473"/>
    <lineage>
        <taxon>Eukaryota</taxon>
        <taxon>Metazoa</taxon>
        <taxon>Chordata</taxon>
        <taxon>Craniata</taxon>
        <taxon>Vertebrata</taxon>
        <taxon>Euteleostomi</taxon>
        <taxon>Mammalia</taxon>
        <taxon>Eutheria</taxon>
        <taxon>Laurasiatheria</taxon>
        <taxon>Chiroptera</taxon>
        <taxon>Yangochiroptera</taxon>
        <taxon>Vespertilionidae</taxon>
        <taxon>Pipistrellus</taxon>
    </lineage>
</organism>
<protein>
    <recommendedName>
        <fullName evidence="14">C-type lectin domain-containing protein</fullName>
    </recommendedName>
</protein>
<dbReference type="InterPro" id="IPR000742">
    <property type="entry name" value="EGF"/>
</dbReference>
<evidence type="ECO:0000256" key="7">
    <source>
        <dbReference type="ARBA" id="ARBA00022989"/>
    </source>
</evidence>
<dbReference type="InterPro" id="IPR016187">
    <property type="entry name" value="CTDL_fold"/>
</dbReference>
<evidence type="ECO:0000256" key="8">
    <source>
        <dbReference type="ARBA" id="ARBA00023136"/>
    </source>
</evidence>
<comment type="subcellular location">
    <subcellularLocation>
        <location evidence="1">Membrane</location>
        <topology evidence="1">Single-pass type I membrane protein</topology>
    </subcellularLocation>
</comment>
<keyword evidence="2" id="KW-0245">EGF-like domain</keyword>
<evidence type="ECO:0000256" key="3">
    <source>
        <dbReference type="ARBA" id="ARBA00022553"/>
    </source>
</evidence>
<feature type="compositionally biased region" description="Pro residues" evidence="11">
    <location>
        <begin position="519"/>
        <end position="535"/>
    </location>
</feature>
<evidence type="ECO:0000256" key="9">
    <source>
        <dbReference type="ARBA" id="ARBA00023157"/>
    </source>
</evidence>